<dbReference type="RefSeq" id="WP_235011722.1">
    <property type="nucleotide sequence ID" value="NZ_FNVA01000007.1"/>
</dbReference>
<organism evidence="5 6">
    <name type="scientific">Bryocella elongata</name>
    <dbReference type="NCBI Taxonomy" id="863522"/>
    <lineage>
        <taxon>Bacteria</taxon>
        <taxon>Pseudomonadati</taxon>
        <taxon>Acidobacteriota</taxon>
        <taxon>Terriglobia</taxon>
        <taxon>Terriglobales</taxon>
        <taxon>Acidobacteriaceae</taxon>
        <taxon>Bryocella</taxon>
    </lineage>
</organism>
<name>A0A1H6BR20_9BACT</name>
<dbReference type="Proteomes" id="UP000236728">
    <property type="component" value="Unassembled WGS sequence"/>
</dbReference>
<dbReference type="EMBL" id="FNVA01000007">
    <property type="protein sequence ID" value="SEG62905.1"/>
    <property type="molecule type" value="Genomic_DNA"/>
</dbReference>
<dbReference type="GO" id="GO:0005975">
    <property type="term" value="P:carbohydrate metabolic process"/>
    <property type="evidence" value="ECO:0007669"/>
    <property type="project" value="InterPro"/>
</dbReference>
<dbReference type="SMART" id="SM00710">
    <property type="entry name" value="PbH1"/>
    <property type="match status" value="6"/>
</dbReference>
<dbReference type="NCBIfam" id="TIGR01409">
    <property type="entry name" value="TAT_signal_seq"/>
    <property type="match status" value="1"/>
</dbReference>
<dbReference type="PANTHER" id="PTHR31339">
    <property type="entry name" value="PECTIN LYASE-RELATED"/>
    <property type="match status" value="1"/>
</dbReference>
<keyword evidence="2 4" id="KW-0378">Hydrolase</keyword>
<dbReference type="AlphaFoldDB" id="A0A1H6BR20"/>
<evidence type="ECO:0000256" key="4">
    <source>
        <dbReference type="RuleBase" id="RU361169"/>
    </source>
</evidence>
<protein>
    <submittedName>
        <fullName evidence="5">Tat (Twin-arginine translocation) pathway signal sequence</fullName>
    </submittedName>
</protein>
<reference evidence="5 6" key="1">
    <citation type="submission" date="2016-10" db="EMBL/GenBank/DDBJ databases">
        <authorList>
            <person name="de Groot N.N."/>
        </authorList>
    </citation>
    <scope>NUCLEOTIDE SEQUENCE [LARGE SCALE GENOMIC DNA]</scope>
    <source>
        <strain evidence="5 6">DSM 22489</strain>
    </source>
</reference>
<gene>
    <name evidence="5" type="ORF">SAMN05421819_3928</name>
</gene>
<comment type="similarity">
    <text evidence="1 4">Belongs to the glycosyl hydrolase 28 family.</text>
</comment>
<evidence type="ECO:0000313" key="5">
    <source>
        <dbReference type="EMBL" id="SEG62905.1"/>
    </source>
</evidence>
<sequence length="466" mass="48645">MQRRRFLQNTATGIAAAVTGLGRASGLGPEPAKAASNAEPTAGGVELNVRAESFGAVGDGATKDTVALQAALDRCAVLGGGTVVVPAGNYLTGSLQLRSHTTLRLDEGAVIVGSPEMADYAVSQVRWEGRWIPGHVALVYAIDAVKVAIVGKGKIAGCDALGGRPTKTAPLRHPALIEFLRCDGVTLDGFSTSYHSMWSVHPTASRNIRISNLFIRSTGGNGDGIDIDSCSDVLIERCDIATGDDCISLKSGRGEEAYVLGLATENVVIRDCTFADSIFACIGIGSETSGGIRNVKIERCKFTGAKTFALYIKSRVGRGHSLENITAEDLDVSRMAGGFLRFNLTASGLLGEDPVPGLDGIPNAKGLVIRNVRVKDVPVLVDGMNVHPLKPLEGFTLENVTGTCAKGITLTHARHVVLKDIHVTGYAGPLLSIADVTGRGLEGAVTIEAAKAPEVVVAPAVAYKLQ</sequence>
<keyword evidence="3 4" id="KW-0326">Glycosidase</keyword>
<dbReference type="SUPFAM" id="SSF51126">
    <property type="entry name" value="Pectin lyase-like"/>
    <property type="match status" value="1"/>
</dbReference>
<dbReference type="InterPro" id="IPR051801">
    <property type="entry name" value="GH28_Enzymes"/>
</dbReference>
<keyword evidence="6" id="KW-1185">Reference proteome</keyword>
<dbReference type="Pfam" id="PF00295">
    <property type="entry name" value="Glyco_hydro_28"/>
    <property type="match status" value="1"/>
</dbReference>
<proteinExistence type="inferred from homology"/>
<dbReference type="InterPro" id="IPR006626">
    <property type="entry name" value="PbH1"/>
</dbReference>
<accession>A0A1H6BR20</accession>
<dbReference type="InterPro" id="IPR012334">
    <property type="entry name" value="Pectin_lyas_fold"/>
</dbReference>
<evidence type="ECO:0000256" key="3">
    <source>
        <dbReference type="ARBA" id="ARBA00023295"/>
    </source>
</evidence>
<dbReference type="InterPro" id="IPR000743">
    <property type="entry name" value="Glyco_hydro_28"/>
</dbReference>
<dbReference type="GO" id="GO:0004650">
    <property type="term" value="F:polygalacturonase activity"/>
    <property type="evidence" value="ECO:0007669"/>
    <property type="project" value="InterPro"/>
</dbReference>
<evidence type="ECO:0000256" key="2">
    <source>
        <dbReference type="ARBA" id="ARBA00022801"/>
    </source>
</evidence>
<evidence type="ECO:0000256" key="1">
    <source>
        <dbReference type="ARBA" id="ARBA00008834"/>
    </source>
</evidence>
<dbReference type="InterPro" id="IPR006311">
    <property type="entry name" value="TAT_signal"/>
</dbReference>
<dbReference type="InterPro" id="IPR011050">
    <property type="entry name" value="Pectin_lyase_fold/virulence"/>
</dbReference>
<evidence type="ECO:0000313" key="6">
    <source>
        <dbReference type="Proteomes" id="UP000236728"/>
    </source>
</evidence>
<dbReference type="PANTHER" id="PTHR31339:SF9">
    <property type="entry name" value="PLASMIN AND FIBRONECTIN-BINDING PROTEIN A"/>
    <property type="match status" value="1"/>
</dbReference>
<dbReference type="Gene3D" id="2.160.20.10">
    <property type="entry name" value="Single-stranded right-handed beta-helix, Pectin lyase-like"/>
    <property type="match status" value="1"/>
</dbReference>
<dbReference type="PROSITE" id="PS51318">
    <property type="entry name" value="TAT"/>
    <property type="match status" value="1"/>
</dbReference>
<dbReference type="InterPro" id="IPR019546">
    <property type="entry name" value="TAT_signal_bac_arc"/>
</dbReference>